<feature type="region of interest" description="Disordered" evidence="1">
    <location>
        <begin position="189"/>
        <end position="211"/>
    </location>
</feature>
<evidence type="ECO:0000256" key="1">
    <source>
        <dbReference type="SAM" id="MobiDB-lite"/>
    </source>
</evidence>
<organism evidence="2 3">
    <name type="scientific">Prorocentrum cordatum</name>
    <dbReference type="NCBI Taxonomy" id="2364126"/>
    <lineage>
        <taxon>Eukaryota</taxon>
        <taxon>Sar</taxon>
        <taxon>Alveolata</taxon>
        <taxon>Dinophyceae</taxon>
        <taxon>Prorocentrales</taxon>
        <taxon>Prorocentraceae</taxon>
        <taxon>Prorocentrum</taxon>
    </lineage>
</organism>
<dbReference type="EMBL" id="CAUYUJ010015344">
    <property type="protein sequence ID" value="CAK0852808.1"/>
    <property type="molecule type" value="Genomic_DNA"/>
</dbReference>
<evidence type="ECO:0000313" key="2">
    <source>
        <dbReference type="EMBL" id="CAK0852808.1"/>
    </source>
</evidence>
<gene>
    <name evidence="2" type="ORF">PCOR1329_LOCUS44474</name>
</gene>
<evidence type="ECO:0000313" key="3">
    <source>
        <dbReference type="Proteomes" id="UP001189429"/>
    </source>
</evidence>
<evidence type="ECO:0008006" key="4">
    <source>
        <dbReference type="Google" id="ProtNLM"/>
    </source>
</evidence>
<comment type="caution">
    <text evidence="2">The sequence shown here is derived from an EMBL/GenBank/DDBJ whole genome shotgun (WGS) entry which is preliminary data.</text>
</comment>
<name>A0ABN9U1Y0_9DINO</name>
<proteinExistence type="predicted"/>
<keyword evidence="3" id="KW-1185">Reference proteome</keyword>
<reference evidence="2" key="1">
    <citation type="submission" date="2023-10" db="EMBL/GenBank/DDBJ databases">
        <authorList>
            <person name="Chen Y."/>
            <person name="Shah S."/>
            <person name="Dougan E. K."/>
            <person name="Thang M."/>
            <person name="Chan C."/>
        </authorList>
    </citation>
    <scope>NUCLEOTIDE SEQUENCE [LARGE SCALE GENOMIC DNA]</scope>
</reference>
<protein>
    <recommendedName>
        <fullName evidence="4">PH domain-containing protein</fullName>
    </recommendedName>
</protein>
<accession>A0ABN9U1Y0</accession>
<sequence>MLRARRCGFGSRGSIAGFQRSSPPGTGAALSAGIACPWGADRRALAHSPVQLAPRSGARCTQSSRVVQRAAGEHVRLRAKSVEDLRPWLEALRPGCSTQESIQEVVTDVCLQVDTIFGVPKLREPDPEQTCAYFMRARWMGETMEIRAKSCHPEPGSTPYVDNGSSTRNGIQMACASIAAGLISGGVGNSSASHRSGGTHMGSLPGMLELC</sequence>
<dbReference type="Proteomes" id="UP001189429">
    <property type="component" value="Unassembled WGS sequence"/>
</dbReference>